<organism evidence="3 4">
    <name type="scientific">Bugula neritina</name>
    <name type="common">Brown bryozoan</name>
    <name type="synonym">Sertularia neritina</name>
    <dbReference type="NCBI Taxonomy" id="10212"/>
    <lineage>
        <taxon>Eukaryota</taxon>
        <taxon>Metazoa</taxon>
        <taxon>Spiralia</taxon>
        <taxon>Lophotrochozoa</taxon>
        <taxon>Bryozoa</taxon>
        <taxon>Gymnolaemata</taxon>
        <taxon>Cheilostomatida</taxon>
        <taxon>Flustrina</taxon>
        <taxon>Buguloidea</taxon>
        <taxon>Bugulidae</taxon>
        <taxon>Bugula</taxon>
    </lineage>
</organism>
<dbReference type="PANTHER" id="PTHR46960:SF1">
    <property type="entry name" value="E3 UBIQUITIN-PROTEIN LIGASE KEG"/>
    <property type="match status" value="1"/>
</dbReference>
<evidence type="ECO:0000256" key="2">
    <source>
        <dbReference type="SAM" id="MobiDB-lite"/>
    </source>
</evidence>
<evidence type="ECO:0000256" key="1">
    <source>
        <dbReference type="SAM" id="Coils"/>
    </source>
</evidence>
<dbReference type="GO" id="GO:0004842">
    <property type="term" value="F:ubiquitin-protein transferase activity"/>
    <property type="evidence" value="ECO:0007669"/>
    <property type="project" value="InterPro"/>
</dbReference>
<dbReference type="PANTHER" id="PTHR46960">
    <property type="entry name" value="E3 UBIQUITIN-PROTEIN LIGASE KEG"/>
    <property type="match status" value="1"/>
</dbReference>
<evidence type="ECO:0000313" key="3">
    <source>
        <dbReference type="EMBL" id="KAF6020413.1"/>
    </source>
</evidence>
<reference evidence="3" key="1">
    <citation type="submission" date="2020-06" db="EMBL/GenBank/DDBJ databases">
        <title>Draft genome of Bugula neritina, a colonial animal packing powerful symbionts and potential medicines.</title>
        <authorList>
            <person name="Rayko M."/>
        </authorList>
    </citation>
    <scope>NUCLEOTIDE SEQUENCE [LARGE SCALE GENOMIC DNA]</scope>
    <source>
        <strain evidence="3">Kwan_BN1</strain>
    </source>
</reference>
<feature type="compositionally biased region" description="Polar residues" evidence="2">
    <location>
        <begin position="242"/>
        <end position="252"/>
    </location>
</feature>
<dbReference type="GO" id="GO:0009738">
    <property type="term" value="P:abscisic acid-activated signaling pathway"/>
    <property type="evidence" value="ECO:0007669"/>
    <property type="project" value="InterPro"/>
</dbReference>
<dbReference type="OrthoDB" id="6055909at2759"/>
<feature type="compositionally biased region" description="Polar residues" evidence="2">
    <location>
        <begin position="260"/>
        <end position="277"/>
    </location>
</feature>
<accession>A0A7J7J2U3</accession>
<dbReference type="AlphaFoldDB" id="A0A7J7J2U3"/>
<dbReference type="EMBL" id="VXIV02003176">
    <property type="protein sequence ID" value="KAF6020413.1"/>
    <property type="molecule type" value="Genomic_DNA"/>
</dbReference>
<proteinExistence type="predicted"/>
<sequence>MLSISPPDGAADEDDEENGLLKVMLDDDEDIKGIDFWELRGNLDHEKRKAERNYENAKEMIEAVDAAVRDISGNFQKKMSTYQPYLEKVRNAIDLATQSEKLLSAKKCPTHSLFADAQRHLADLKSVMADAAKNWTDVGNSNIVRGESVRLRVSKECLTGNFTKQLITSNVNYSSIGIVYAQIKLNFRFEGVEMTEDRVKLSVEKPRLDWGGVTHKDLGTLVDITNSYDDLVEGSRGDATKTSKSKATQNMSVKVKEKPQSQAQSNNSSLTERTRDSTATLSVLEPCVAKLENLIESLPKSTISSWRSRRRDVPPEEIKETKANFEKLEAMNKEVEAIPIDLDYSKYIKEGDYVRLTTLEEAENMLGYYHGRKVSSDTRIENILNSKVTHTSVGRYLRDTYSGNNRVGDEVRVNSNIPEPSRGWAGVNGSSVGKITAIEGAEGQEEVTVDFPECKDWVGLATELEMSREPIKGEKVQVKLTVKTPKLGWGGATHEDIGELVEIVESSRGSGRVGNVKFAGKPERPFQIEDLELARYQAPSYDERSQVNPLWQMMQLMNPAFGLFGAQNFYYDSDDCYDDDYDYYDCETDYDYDS</sequence>
<feature type="region of interest" description="Disordered" evidence="2">
    <location>
        <begin position="232"/>
        <end position="277"/>
    </location>
</feature>
<comment type="caution">
    <text evidence="3">The sequence shown here is derived from an EMBL/GenBank/DDBJ whole genome shotgun (WGS) entry which is preliminary data.</text>
</comment>
<evidence type="ECO:0000313" key="4">
    <source>
        <dbReference type="Proteomes" id="UP000593567"/>
    </source>
</evidence>
<keyword evidence="1" id="KW-0175">Coiled coil</keyword>
<dbReference type="GO" id="GO:0006952">
    <property type="term" value="P:defense response"/>
    <property type="evidence" value="ECO:0007669"/>
    <property type="project" value="InterPro"/>
</dbReference>
<dbReference type="InterPro" id="IPR044584">
    <property type="entry name" value="KEG"/>
</dbReference>
<keyword evidence="4" id="KW-1185">Reference proteome</keyword>
<dbReference type="Proteomes" id="UP000593567">
    <property type="component" value="Unassembled WGS sequence"/>
</dbReference>
<dbReference type="GO" id="GO:0016567">
    <property type="term" value="P:protein ubiquitination"/>
    <property type="evidence" value="ECO:0007669"/>
    <property type="project" value="InterPro"/>
</dbReference>
<feature type="coiled-coil region" evidence="1">
    <location>
        <begin position="40"/>
        <end position="67"/>
    </location>
</feature>
<name>A0A7J7J2U3_BUGNE</name>
<protein>
    <submittedName>
        <fullName evidence="3">Uncharacterized protein</fullName>
    </submittedName>
</protein>
<gene>
    <name evidence="3" type="ORF">EB796_021275</name>
</gene>